<reference evidence="6 8" key="2">
    <citation type="journal article" date="2019" name="Nat. Microbiol.">
        <title>Wide diversity of methane and short-chain alkane metabolisms in uncultured archaea.</title>
        <authorList>
            <person name="Borrel G."/>
            <person name="Adam P.S."/>
            <person name="McKay L.J."/>
            <person name="Chen L.X."/>
            <person name="Sierra-Garcia I.N."/>
            <person name="Sieber C.M."/>
            <person name="Letourneur Q."/>
            <person name="Ghozlane A."/>
            <person name="Andersen G.L."/>
            <person name="Li W.J."/>
            <person name="Hallam S.J."/>
            <person name="Muyzer G."/>
            <person name="de Oliveira V.M."/>
            <person name="Inskeep W.P."/>
            <person name="Banfield J.F."/>
            <person name="Gribaldo S."/>
        </authorList>
    </citation>
    <scope>NUCLEOTIDE SEQUENCE [LARGE SCALE GENOMIC DNA]</scope>
    <source>
        <strain evidence="6">Verst-YHS</strain>
    </source>
</reference>
<keyword evidence="3" id="KW-0863">Zinc-finger</keyword>
<evidence type="ECO:0000256" key="1">
    <source>
        <dbReference type="ARBA" id="ARBA00008354"/>
    </source>
</evidence>
<evidence type="ECO:0000313" key="7">
    <source>
        <dbReference type="EMBL" id="TDA38700.1"/>
    </source>
</evidence>
<keyword evidence="2" id="KW-0479">Metal-binding</keyword>
<evidence type="ECO:0000256" key="2">
    <source>
        <dbReference type="ARBA" id="ARBA00022723"/>
    </source>
</evidence>
<proteinExistence type="inferred from homology"/>
<evidence type="ECO:0000313" key="6">
    <source>
        <dbReference type="EMBL" id="RZN56527.1"/>
    </source>
</evidence>
<reference evidence="7 9" key="1">
    <citation type="journal article" date="2019" name="Nat. Microbiol.">
        <title>Expanding anaerobic alkane metabolism in the domain of Archaea.</title>
        <authorList>
            <person name="Wang Y."/>
            <person name="Wegener G."/>
            <person name="Hou J."/>
            <person name="Wang F."/>
            <person name="Xiao X."/>
        </authorList>
    </citation>
    <scope>NUCLEOTIDE SEQUENCE [LARGE SCALE GENOMIC DNA]</scope>
    <source>
        <strain evidence="7">WYZ-LMO11</strain>
    </source>
</reference>
<accession>A0A523BE11</accession>
<evidence type="ECO:0000256" key="4">
    <source>
        <dbReference type="ARBA" id="ARBA00022833"/>
    </source>
</evidence>
<dbReference type="NCBIfam" id="TIGR00310">
    <property type="entry name" value="ZPR1_znf"/>
    <property type="match status" value="1"/>
</dbReference>
<dbReference type="GO" id="GO:0008270">
    <property type="term" value="F:zinc ion binding"/>
    <property type="evidence" value="ECO:0007669"/>
    <property type="project" value="UniProtKB-KW"/>
</dbReference>
<sequence>MYKVMCSCCGEKTLEVKEVYTEIPRFGKLVIISMLCEKCGYRLNDIIPLEYKGPSRIEYKVKELKDLSVKVIRSKSSKIIIPELGLELLPGPKAEAFITNIEGVLDRFLGIAEYLYEISKGIKRKKALEAINKIKLAMEGKIEFTVILEDETGNSAILHD</sequence>
<evidence type="ECO:0000259" key="5">
    <source>
        <dbReference type="SMART" id="SM00709"/>
    </source>
</evidence>
<dbReference type="PANTHER" id="PTHR10876:SF0">
    <property type="entry name" value="ZINC FINGER PROTEIN ZPR1"/>
    <property type="match status" value="1"/>
</dbReference>
<dbReference type="PANTHER" id="PTHR10876">
    <property type="entry name" value="ZINC FINGER PROTEIN ZPR1"/>
    <property type="match status" value="1"/>
</dbReference>
<keyword evidence="4" id="KW-0862">Zinc</keyword>
<dbReference type="Pfam" id="PF22794">
    <property type="entry name" value="jr-ZPR1"/>
    <property type="match status" value="1"/>
</dbReference>
<comment type="similarity">
    <text evidence="1">Belongs to the ZPR1 family.</text>
</comment>
<dbReference type="Gene3D" id="2.20.25.420">
    <property type="entry name" value="ZPR1, zinc finger domain"/>
    <property type="match status" value="1"/>
</dbReference>
<evidence type="ECO:0000256" key="3">
    <source>
        <dbReference type="ARBA" id="ARBA00022771"/>
    </source>
</evidence>
<name>A0A523BE11_9CREN</name>
<dbReference type="Gene3D" id="2.60.120.1040">
    <property type="entry name" value="ZPR1, A/B domain"/>
    <property type="match status" value="1"/>
</dbReference>
<dbReference type="InterPro" id="IPR040141">
    <property type="entry name" value="ZPR1"/>
</dbReference>
<dbReference type="InterPro" id="IPR056180">
    <property type="entry name" value="ZPR1_jr_dom"/>
</dbReference>
<dbReference type="AlphaFoldDB" id="A0A523BE11"/>
<dbReference type="Proteomes" id="UP000316080">
    <property type="component" value="Unassembled WGS sequence"/>
</dbReference>
<dbReference type="InterPro" id="IPR042452">
    <property type="entry name" value="ZPR1_Znf1/2"/>
</dbReference>
<protein>
    <submittedName>
        <fullName evidence="6">ZPR1 zinc finger domain-containing protein</fullName>
    </submittedName>
</protein>
<dbReference type="InterPro" id="IPR004457">
    <property type="entry name" value="Znf_ZPR1"/>
</dbReference>
<dbReference type="Proteomes" id="UP000317265">
    <property type="component" value="Unassembled WGS sequence"/>
</dbReference>
<dbReference type="InterPro" id="IPR004470">
    <property type="entry name" value="ZPR1-like_arc"/>
</dbReference>
<evidence type="ECO:0000313" key="9">
    <source>
        <dbReference type="Proteomes" id="UP000317265"/>
    </source>
</evidence>
<dbReference type="Pfam" id="PF03367">
    <property type="entry name" value="Zn_ribbon_ZPR1"/>
    <property type="match status" value="1"/>
</dbReference>
<dbReference type="InterPro" id="IPR042451">
    <property type="entry name" value="ZPR1_A/B_dom"/>
</dbReference>
<evidence type="ECO:0000313" key="8">
    <source>
        <dbReference type="Proteomes" id="UP000316080"/>
    </source>
</evidence>
<organism evidence="7 9">
    <name type="scientific">Thermoproteota archaeon</name>
    <dbReference type="NCBI Taxonomy" id="2056631"/>
    <lineage>
        <taxon>Archaea</taxon>
        <taxon>Thermoproteota</taxon>
    </lineage>
</organism>
<gene>
    <name evidence="7" type="ORF">DSO09_03825</name>
    <name evidence="6" type="ORF">EF809_02595</name>
</gene>
<dbReference type="EMBL" id="QNVI01000044">
    <property type="protein sequence ID" value="TDA38700.1"/>
    <property type="molecule type" value="Genomic_DNA"/>
</dbReference>
<feature type="domain" description="Zinc finger ZPR1-type" evidence="5">
    <location>
        <begin position="4"/>
        <end position="159"/>
    </location>
</feature>
<dbReference type="NCBIfam" id="TIGR00340">
    <property type="entry name" value="zpr1_rel"/>
    <property type="match status" value="1"/>
</dbReference>
<comment type="caution">
    <text evidence="7">The sequence shown here is derived from an EMBL/GenBank/DDBJ whole genome shotgun (WGS) entry which is preliminary data.</text>
</comment>
<dbReference type="EMBL" id="RXIH01000022">
    <property type="protein sequence ID" value="RZN56527.1"/>
    <property type="molecule type" value="Genomic_DNA"/>
</dbReference>
<dbReference type="SMART" id="SM00709">
    <property type="entry name" value="Zpr1"/>
    <property type="match status" value="1"/>
</dbReference>